<proteinExistence type="predicted"/>
<protein>
    <submittedName>
        <fullName evidence="1">Uncharacterized protein</fullName>
    </submittedName>
</protein>
<sequence>MWNKLYPVMWVSIKSKEKRAFSFSFPVPLKLLDELIGSTLDLLEVISWFTFKGSTPKITSGEKKVYFSPEALKILLEGSYSILHSLGDYGPYELVDVTTGDVQVFVKIL</sequence>
<keyword evidence="2" id="KW-1185">Reference proteome</keyword>
<name>A0A1M7XWX5_9FIRM</name>
<dbReference type="STRING" id="1121345.SAMN02745217_00194"/>
<evidence type="ECO:0000313" key="2">
    <source>
        <dbReference type="Proteomes" id="UP000184612"/>
    </source>
</evidence>
<dbReference type="AlphaFoldDB" id="A0A1M7XWX5"/>
<dbReference type="EMBL" id="FRFD01000003">
    <property type="protein sequence ID" value="SHO43344.1"/>
    <property type="molecule type" value="Genomic_DNA"/>
</dbReference>
<evidence type="ECO:0000313" key="1">
    <source>
        <dbReference type="EMBL" id="SHO43344.1"/>
    </source>
</evidence>
<dbReference type="Proteomes" id="UP000184612">
    <property type="component" value="Unassembled WGS sequence"/>
</dbReference>
<dbReference type="RefSeq" id="WP_073586947.1">
    <property type="nucleotide sequence ID" value="NZ_FRFD01000003.1"/>
</dbReference>
<accession>A0A1M7XWX5</accession>
<dbReference type="OrthoDB" id="1779525at2"/>
<reference evidence="1 2" key="1">
    <citation type="submission" date="2016-12" db="EMBL/GenBank/DDBJ databases">
        <authorList>
            <person name="Song W.-J."/>
            <person name="Kurnit D.M."/>
        </authorList>
    </citation>
    <scope>NUCLEOTIDE SEQUENCE [LARGE SCALE GENOMIC DNA]</scope>
    <source>
        <strain evidence="1 2">DSM 12503</strain>
    </source>
</reference>
<gene>
    <name evidence="1" type="ORF">SAMN02745217_00194</name>
</gene>
<organism evidence="1 2">
    <name type="scientific">Anaerocolumna xylanovorans DSM 12503</name>
    <dbReference type="NCBI Taxonomy" id="1121345"/>
    <lineage>
        <taxon>Bacteria</taxon>
        <taxon>Bacillati</taxon>
        <taxon>Bacillota</taxon>
        <taxon>Clostridia</taxon>
        <taxon>Lachnospirales</taxon>
        <taxon>Lachnospiraceae</taxon>
        <taxon>Anaerocolumna</taxon>
    </lineage>
</organism>